<proteinExistence type="predicted"/>
<evidence type="ECO:0000313" key="3">
    <source>
        <dbReference type="Proteomes" id="UP000320813"/>
    </source>
</evidence>
<dbReference type="AlphaFoldDB" id="A0A519B9L9"/>
<name>A0A519B9L9_9DELT</name>
<protein>
    <recommendedName>
        <fullName evidence="1">Phage replisome organiser N-terminal domain-containing protein</fullName>
    </recommendedName>
</protein>
<sequence length="199" mass="23226">MDDIQETLEDQGVDIDTPKYIKLPLNFYLLPEIKALDKYPEKDRLIASWIKLLLFTAKFENEGRLQMKSNKARHKELNPFDIGNHMFPTSVAYFVKIDDSKDVEEERKFALNAIDIFLKEGLLGRNDNPKEPYLFVKNWNDIYKASKPGKKTEWTKERVEEILKENDYNMTKAAKTIGNTKQFISFLAKKFGIKKPSKA</sequence>
<gene>
    <name evidence="2" type="ORF">EVJ47_07055</name>
</gene>
<comment type="caution">
    <text evidence="2">The sequence shown here is derived from an EMBL/GenBank/DDBJ whole genome shotgun (WGS) entry which is preliminary data.</text>
</comment>
<evidence type="ECO:0000259" key="1">
    <source>
        <dbReference type="Pfam" id="PF09681"/>
    </source>
</evidence>
<dbReference type="Proteomes" id="UP000320813">
    <property type="component" value="Unassembled WGS sequence"/>
</dbReference>
<reference evidence="2 3" key="1">
    <citation type="submission" date="2019-01" db="EMBL/GenBank/DDBJ databases">
        <title>Insights into ecological role of a new deltaproteobacterial order Candidatus Sinidesulfobacterales (Sva0485) by metagenomics and metatranscriptomics.</title>
        <authorList>
            <person name="Tan S."/>
            <person name="Liu J."/>
            <person name="Fang Y."/>
            <person name="Hedlund B.P."/>
            <person name="Lian Z.H."/>
            <person name="Huang L.Y."/>
            <person name="Li J.T."/>
            <person name="Huang L.N."/>
            <person name="Li W.J."/>
            <person name="Jiang H.C."/>
            <person name="Dong H.L."/>
            <person name="Shu W.S."/>
        </authorList>
    </citation>
    <scope>NUCLEOTIDE SEQUENCE [LARGE SCALE GENOMIC DNA]</scope>
    <source>
        <strain evidence="2">AP3</strain>
    </source>
</reference>
<feature type="domain" description="Phage replisome organiser N-terminal" evidence="1">
    <location>
        <begin position="20"/>
        <end position="70"/>
    </location>
</feature>
<organism evidence="2 3">
    <name type="scientific">Candidatus Acidulodesulfobacterium ferriphilum</name>
    <dbReference type="NCBI Taxonomy" id="2597223"/>
    <lineage>
        <taxon>Bacteria</taxon>
        <taxon>Deltaproteobacteria</taxon>
        <taxon>Candidatus Acidulodesulfobacterales</taxon>
        <taxon>Candidatus Acidulodesulfobacterium</taxon>
    </lineage>
</organism>
<dbReference type="EMBL" id="SGBD01000004">
    <property type="protein sequence ID" value="RZD13991.1"/>
    <property type="molecule type" value="Genomic_DNA"/>
</dbReference>
<dbReference type="Pfam" id="PF09681">
    <property type="entry name" value="Phage_rep_org_N"/>
    <property type="match status" value="1"/>
</dbReference>
<accession>A0A519B9L9</accession>
<dbReference type="InterPro" id="IPR010056">
    <property type="entry name" value="Phage_rep_org__N"/>
</dbReference>
<evidence type="ECO:0000313" key="2">
    <source>
        <dbReference type="EMBL" id="RZD13991.1"/>
    </source>
</evidence>